<keyword evidence="3" id="KW-1185">Reference proteome</keyword>
<proteinExistence type="predicted"/>
<dbReference type="RefSeq" id="WP_013425000.1">
    <property type="nucleotide sequence ID" value="NC_014666.1"/>
</dbReference>
<dbReference type="eggNOG" id="COG3173">
    <property type="taxonomic scope" value="Bacteria"/>
</dbReference>
<dbReference type="PANTHER" id="PTHR23020:SF41">
    <property type="entry name" value="AMINOGLYCOSIDE PHOSPHOTRANSFERASE DOMAIN-CONTAINING PROTEIN"/>
    <property type="match status" value="1"/>
</dbReference>
<dbReference type="InterPro" id="IPR011009">
    <property type="entry name" value="Kinase-like_dom_sf"/>
</dbReference>
<name>E3J5D8_PSEI1</name>
<dbReference type="GO" id="GO:0016740">
    <property type="term" value="F:transferase activity"/>
    <property type="evidence" value="ECO:0007669"/>
    <property type="project" value="UniProtKB-KW"/>
</dbReference>
<accession>E3J5D8</accession>
<evidence type="ECO:0000259" key="1">
    <source>
        <dbReference type="SMART" id="SM00587"/>
    </source>
</evidence>
<dbReference type="PANTHER" id="PTHR23020">
    <property type="entry name" value="UNCHARACTERIZED NUCLEAR HORMONE RECEPTOR-RELATED"/>
    <property type="match status" value="1"/>
</dbReference>
<dbReference type="InterPro" id="IPR015897">
    <property type="entry name" value="CHK_kinase-like"/>
</dbReference>
<dbReference type="SMART" id="SM00587">
    <property type="entry name" value="CHK"/>
    <property type="match status" value="1"/>
</dbReference>
<evidence type="ECO:0000313" key="2">
    <source>
        <dbReference type="EMBL" id="ADP81882.1"/>
    </source>
</evidence>
<dbReference type="InParanoid" id="E3J5D8"/>
<gene>
    <name evidence="2" type="ordered locus">FraEuI1c_3875</name>
</gene>
<dbReference type="STRING" id="298654.FraEuI1c_3875"/>
<dbReference type="Proteomes" id="UP000002484">
    <property type="component" value="Chromosome"/>
</dbReference>
<reference evidence="2 3" key="1">
    <citation type="submission" date="2010-10" db="EMBL/GenBank/DDBJ databases">
        <title>Complete sequence of Frankia sp. EuI1c.</title>
        <authorList>
            <consortium name="US DOE Joint Genome Institute"/>
            <person name="Lucas S."/>
            <person name="Copeland A."/>
            <person name="Lapidus A."/>
            <person name="Cheng J.-F."/>
            <person name="Bruce D."/>
            <person name="Goodwin L."/>
            <person name="Pitluck S."/>
            <person name="Chertkov O."/>
            <person name="Detter J.C."/>
            <person name="Han C."/>
            <person name="Tapia R."/>
            <person name="Land M."/>
            <person name="Hauser L."/>
            <person name="Jeffries C."/>
            <person name="Kyrpides N."/>
            <person name="Ivanova N."/>
            <person name="Mikhailova N."/>
            <person name="Beauchemin N."/>
            <person name="Sen A."/>
            <person name="Sur S.A."/>
            <person name="Gtari M."/>
            <person name="Wall L."/>
            <person name="Tisa L."/>
            <person name="Woyke T."/>
        </authorList>
    </citation>
    <scope>NUCLEOTIDE SEQUENCE [LARGE SCALE GENOMIC DNA]</scope>
    <source>
        <strain evidence="3">DSM 45817 / CECT 9037 / EuI1c</strain>
    </source>
</reference>
<dbReference type="SUPFAM" id="SSF56112">
    <property type="entry name" value="Protein kinase-like (PK-like)"/>
    <property type="match status" value="1"/>
</dbReference>
<dbReference type="InterPro" id="IPR052961">
    <property type="entry name" value="Oxido-Kinase-like_Enzymes"/>
</dbReference>
<keyword evidence="2" id="KW-0808">Transferase</keyword>
<organism evidence="2 3">
    <name type="scientific">Pseudofrankia inefficax (strain DSM 45817 / CECT 9037 / DDB 130130 / EuI1c)</name>
    <name type="common">Frankia inefficax</name>
    <dbReference type="NCBI Taxonomy" id="298654"/>
    <lineage>
        <taxon>Bacteria</taxon>
        <taxon>Bacillati</taxon>
        <taxon>Actinomycetota</taxon>
        <taxon>Actinomycetes</taxon>
        <taxon>Frankiales</taxon>
        <taxon>Frankiaceae</taxon>
        <taxon>Pseudofrankia</taxon>
    </lineage>
</organism>
<evidence type="ECO:0000313" key="3">
    <source>
        <dbReference type="Proteomes" id="UP000002484"/>
    </source>
</evidence>
<dbReference type="EMBL" id="CP002299">
    <property type="protein sequence ID" value="ADP81882.1"/>
    <property type="molecule type" value="Genomic_DNA"/>
</dbReference>
<dbReference type="HOGENOM" id="CLU_061751_0_0_11"/>
<dbReference type="AlphaFoldDB" id="E3J5D8"/>
<feature type="domain" description="CHK kinase-like" evidence="1">
    <location>
        <begin position="134"/>
        <end position="311"/>
    </location>
</feature>
<protein>
    <submittedName>
        <fullName evidence="2">Aminoglycoside phosphotransferase</fullName>
    </submittedName>
</protein>
<dbReference type="KEGG" id="fri:FraEuI1c_3875"/>
<dbReference type="Gene3D" id="3.90.1200.10">
    <property type="match status" value="1"/>
</dbReference>
<dbReference type="InterPro" id="IPR002575">
    <property type="entry name" value="Aminoglycoside_PTrfase"/>
</dbReference>
<dbReference type="OrthoDB" id="115252at2"/>
<sequence length="374" mass="40383">MKSGNLSDTPLDEPEAAPGVWVVDDPAEVTPEWMTSVLRAGGTDLEVTGLSYEPIGTGQLGASYRFVLDAGADDYAPRTVVLKMATGPTEVRDLIGLGYRTEVNFYRLFAPAAQIRVPRCWSADITADARQFTLVLQDAHPALPGSQVEGCTVEQAAAAVRNLAGLHASFWNDDRLTGDGLPWLRRGDERALTNFGRLLVTATAGFVERFAARLAPEDADTLRQTAAAMSGWGRRIEGRHSLIHGDYRLDNLLFAGADDVTAVDWQSLEVGFPGRDLAYFLSTALPPALRRTDQKALVGAYHEALVGYGVADYSLDDCFTDYRLGMPQGPLITVLGCMYSASAPTERSDQMFLSMAANACAAIRDLGTLDLLTS</sequence>
<dbReference type="Pfam" id="PF01636">
    <property type="entry name" value="APH"/>
    <property type="match status" value="1"/>
</dbReference>